<comment type="similarity">
    <text evidence="2">Belongs to the papillomaviridae E8^E2C protein family.</text>
</comment>
<evidence type="ECO:0000259" key="14">
    <source>
        <dbReference type="Pfam" id="PF00508"/>
    </source>
</evidence>
<comment type="subunit">
    <text evidence="12">Binds DNA as homodimer. Interacts with protein E1; this interaction greatly increases E1 DNA-binding activity. Interacts with protein L1; this interaction enhances E2-dependent replication and transcription activation. Interacts with protein L2; this interaction inhibits E2 transcriptional activity but not DNA replication function E2. Interacts with protein E7; this interaction inhibits E7 oncogenic activity. Interacts with host TAF1; this interaction modulates E2-dependent transcriptional regulation. Interacts with host BRD4; this interaction mediates E2 transcriptional activation function. Additionally, the interaction with host BRD4 on mitotic chromosomes mediates tethering of the viral genome. Interacts with host TOPBP1; this interaction is required for optimal viral DNA replication.</text>
</comment>
<evidence type="ECO:0000313" key="17">
    <source>
        <dbReference type="Proteomes" id="UP000139850"/>
    </source>
</evidence>
<evidence type="ECO:0000256" key="2">
    <source>
        <dbReference type="ARBA" id="ARBA00007794"/>
    </source>
</evidence>
<dbReference type="GO" id="GO:0042025">
    <property type="term" value="C:host cell nucleus"/>
    <property type="evidence" value="ECO:0007669"/>
    <property type="project" value="UniProtKB-SubCell"/>
</dbReference>
<dbReference type="EMBL" id="KC858266">
    <property type="protein sequence ID" value="AHJ81405.1"/>
    <property type="molecule type" value="Genomic_DNA"/>
</dbReference>
<keyword evidence="4 12" id="KW-0244">Early protein</keyword>
<keyword evidence="8 12" id="KW-0805">Transcription regulation</keyword>
<dbReference type="RefSeq" id="YP_009507327.1">
    <property type="nucleotide sequence ID" value="NC_038527.1"/>
</dbReference>
<comment type="PTM">
    <text evidence="12">Phosphorylated.</text>
</comment>
<proteinExistence type="inferred from homology"/>
<keyword evidence="5 12" id="KW-0597">Phosphoprotein</keyword>
<evidence type="ECO:0000256" key="7">
    <source>
        <dbReference type="ARBA" id="ARBA00022705"/>
    </source>
</evidence>
<evidence type="ECO:0000256" key="8">
    <source>
        <dbReference type="ARBA" id="ARBA00023015"/>
    </source>
</evidence>
<keyword evidence="10 12" id="KW-0010">Activator</keyword>
<dbReference type="SUPFAM" id="SSF54957">
    <property type="entry name" value="Viral DNA-binding domain"/>
    <property type="match status" value="1"/>
</dbReference>
<keyword evidence="9 12" id="KW-0238">DNA-binding</keyword>
<evidence type="ECO:0000256" key="4">
    <source>
        <dbReference type="ARBA" id="ARBA00022518"/>
    </source>
</evidence>
<dbReference type="InterPro" id="IPR035975">
    <property type="entry name" value="E2/EBNA1_C_sf"/>
</dbReference>
<dbReference type="InterPro" id="IPR036050">
    <property type="entry name" value="Regulatory_protein_E2_N"/>
</dbReference>
<feature type="region of interest" description="Disordered" evidence="13">
    <location>
        <begin position="197"/>
        <end position="303"/>
    </location>
</feature>
<dbReference type="OrthoDB" id="15886at10239"/>
<dbReference type="GO" id="GO:0000166">
    <property type="term" value="F:nucleotide binding"/>
    <property type="evidence" value="ECO:0007669"/>
    <property type="project" value="UniProtKB-UniRule"/>
</dbReference>
<dbReference type="HAMAP" id="MF_04001">
    <property type="entry name" value="PPV_E2"/>
    <property type="match status" value="1"/>
</dbReference>
<dbReference type="InterPro" id="IPR033668">
    <property type="entry name" value="Reg_prot_E2"/>
</dbReference>
<dbReference type="InterPro" id="IPR000427">
    <property type="entry name" value="Papillomavirus_E2_C"/>
</dbReference>
<feature type="domain" description="Papillomavirus E2 C-terminal" evidence="15">
    <location>
        <begin position="314"/>
        <end position="392"/>
    </location>
</feature>
<keyword evidence="6 12" id="KW-1048">Host nucleus</keyword>
<dbReference type="GO" id="GO:0006275">
    <property type="term" value="P:regulation of DNA replication"/>
    <property type="evidence" value="ECO:0007669"/>
    <property type="project" value="UniProtKB-UniRule"/>
</dbReference>
<dbReference type="InterPro" id="IPR012677">
    <property type="entry name" value="Nucleotide-bd_a/b_plait_sf"/>
</dbReference>
<dbReference type="InterPro" id="IPR001866">
    <property type="entry name" value="PPV_E2_N"/>
</dbReference>
<dbReference type="InterPro" id="IPR042504">
    <property type="entry name" value="Regulatory_protein_E2_N_2"/>
</dbReference>
<comment type="similarity">
    <text evidence="12">Belongs to the papillomaviridae E2 protein family.</text>
</comment>
<comment type="PTM">
    <text evidence="12">Sumoylation plays a regulatory role in E2 transcriptional activity.</text>
</comment>
<evidence type="ECO:0000256" key="6">
    <source>
        <dbReference type="ARBA" id="ARBA00022562"/>
    </source>
</evidence>
<comment type="subcellular location">
    <subcellularLocation>
        <location evidence="1 12">Host nucleus</location>
    </subcellularLocation>
</comment>
<dbReference type="Gene3D" id="3.30.70.330">
    <property type="match status" value="1"/>
</dbReference>
<sequence>METLSSRLESVQDALLTLYEQDSNRLDDQIKQWTLVKEENVLLHAARKKGITRLGMHMVPTLQSSEARARDAIEMELYLKSLRQSPYGTEPWNLAQTTRERFLAAPPYCFKKDGSNVDVYYDNDKDNSVRYITWGAIYYQNGNDDWHKVQGRIEHDGLYYVQHDGLKVTYVDFAAEASAYSRTGSWRVVYNNKTVLPDNSVASSRSGRQRTSSPTGPGAEYSPRSTTPTDTVVATPLKASKKDTAAGVRRGTRHHNGAGRRGGGRRVQQRKSDPKRGAAITPPSPSEVGGRHQTPQRRSGSRLQRLLQEARDPPAVLLKGQANTLKCFRFQAKAKFAGQFRSVSTTFYWTASEGTDRVGRARVIFLFTDKGQRERFMSRVKFPPSIETVLLNMDGF</sequence>
<evidence type="ECO:0000256" key="12">
    <source>
        <dbReference type="HAMAP-Rule" id="MF_04001"/>
    </source>
</evidence>
<evidence type="ECO:0000256" key="13">
    <source>
        <dbReference type="SAM" id="MobiDB-lite"/>
    </source>
</evidence>
<feature type="compositionally biased region" description="Polar residues" evidence="13">
    <location>
        <begin position="223"/>
        <end position="232"/>
    </location>
</feature>
<keyword evidence="3 12" id="KW-0678">Repressor</keyword>
<dbReference type="KEGG" id="vg:37618288"/>
<feature type="compositionally biased region" description="Basic residues" evidence="13">
    <location>
        <begin position="250"/>
        <end position="269"/>
    </location>
</feature>
<dbReference type="GO" id="GO:0003700">
    <property type="term" value="F:DNA-binding transcription factor activity"/>
    <property type="evidence" value="ECO:0007669"/>
    <property type="project" value="UniProtKB-UniRule"/>
</dbReference>
<keyword evidence="17" id="KW-1185">Reference proteome</keyword>
<keyword evidence="11 12" id="KW-0804">Transcription</keyword>
<comment type="function">
    <text evidence="12">Plays a role in the initiation of viral DNA replication. A dimer of E2 interacts with a dimer of E1 in order to improve specificity of E1 DNA binding activity. Once the complex recognizes and binds DNA at specific sites, the E2 dimer is removed from DNA. E2 also regulates viral transcription through binding to the E2RE response element (5'-ACCNNNNNNGGT-3') present in multiple copies in the regulatory regions of the viral genome. Activates or represses transcription depending on E2RE's position with regards to proximal promoter elements including the TATA-box. Repression occurs by sterically hindering the assembly of the transcription initiation complex.</text>
</comment>
<feature type="compositionally biased region" description="Polar residues" evidence="13">
    <location>
        <begin position="200"/>
        <end position="215"/>
    </location>
</feature>
<keyword evidence="12" id="KW-0832">Ubl conjugation</keyword>
<dbReference type="GeneID" id="37618288"/>
<dbReference type="GO" id="GO:0003677">
    <property type="term" value="F:DNA binding"/>
    <property type="evidence" value="ECO:0007669"/>
    <property type="project" value="UniProtKB-UniRule"/>
</dbReference>
<feature type="cross-link" description="Glycyl lysine isopeptide (Lys-Gly) (interchain with G-Cter in SUMO)" evidence="12">
    <location>
        <position position="319"/>
    </location>
</feature>
<dbReference type="GO" id="GO:0006260">
    <property type="term" value="P:DNA replication"/>
    <property type="evidence" value="ECO:0007669"/>
    <property type="project" value="UniProtKB-KW"/>
</dbReference>
<evidence type="ECO:0000256" key="1">
    <source>
        <dbReference type="ARBA" id="ARBA00004147"/>
    </source>
</evidence>
<evidence type="ECO:0000256" key="5">
    <source>
        <dbReference type="ARBA" id="ARBA00022553"/>
    </source>
</evidence>
<dbReference type="Proteomes" id="UP000139850">
    <property type="component" value="Segment"/>
</dbReference>
<dbReference type="Gene3D" id="1.10.287.30">
    <property type="entry name" value="E2 (early) protein, N terminal domain, subdomain 1"/>
    <property type="match status" value="1"/>
</dbReference>
<dbReference type="InterPro" id="IPR042503">
    <property type="entry name" value="Regulatory_protein_E2_N_1"/>
</dbReference>
<gene>
    <name evidence="12 16" type="primary">E2</name>
</gene>
<feature type="region of interest" description="DNA-binding domain" evidence="12">
    <location>
        <begin position="312"/>
        <end position="396"/>
    </location>
</feature>
<name>W8EC70_9PAPI</name>
<dbReference type="Pfam" id="PF00511">
    <property type="entry name" value="PPV_E2_C"/>
    <property type="match status" value="1"/>
</dbReference>
<evidence type="ECO:0000259" key="15">
    <source>
        <dbReference type="Pfam" id="PF00511"/>
    </source>
</evidence>
<reference evidence="16 17" key="1">
    <citation type="journal article" date="2014" name="Genome Biol. Evol.">
        <title>Novel papillomaviruses in free-ranging Iberian bats: no virus-host co-evolution, no strict host specificity, and hints for recombination.</title>
        <authorList>
            <person name="Garcia-Perez R."/>
            <person name="Ibanez C."/>
            <person name="Godinez J.M."/>
            <person name="Arechiga N."/>
            <person name="Garin I."/>
            <person name="Perez-Suarez G."/>
            <person name="de Paz O."/>
            <person name="Juste J."/>
            <person name="Echevarria J.E."/>
            <person name="Bravo I.G."/>
        </authorList>
    </citation>
    <scope>NUCLEOTIDE SEQUENCE [LARGE SCALE GENOMIC DNA]</scope>
</reference>
<comment type="caution">
    <text evidence="12">Lacks conserved residue(s) required for the propagation of feature annotation.</text>
</comment>
<keyword evidence="12" id="KW-1017">Isopeptide bond</keyword>
<dbReference type="GO" id="GO:0039693">
    <property type="term" value="P:viral DNA genome replication"/>
    <property type="evidence" value="ECO:0007669"/>
    <property type="project" value="UniProtKB-UniRule"/>
</dbReference>
<dbReference type="Gene3D" id="2.170.200.10">
    <property type="entry name" value="Papillomavirus E2 early protein domain"/>
    <property type="match status" value="1"/>
</dbReference>
<evidence type="ECO:0000256" key="10">
    <source>
        <dbReference type="ARBA" id="ARBA00023159"/>
    </source>
</evidence>
<evidence type="ECO:0000256" key="9">
    <source>
        <dbReference type="ARBA" id="ARBA00023125"/>
    </source>
</evidence>
<organism evidence="16 17">
    <name type="scientific">Rhinolophus ferrumequinum papillomavirus 1</name>
    <dbReference type="NCBI Taxonomy" id="1464074"/>
    <lineage>
        <taxon>Viruses</taxon>
        <taxon>Monodnaviria</taxon>
        <taxon>Shotokuvirae</taxon>
        <taxon>Cossaviricota</taxon>
        <taxon>Papovaviricetes</taxon>
        <taxon>Zurhausenvirales</taxon>
        <taxon>Papillomaviridae</taxon>
        <taxon>Firstpapillomavirinae</taxon>
        <taxon>Treisdeltapapillomavirus</taxon>
        <taxon>Treisdeltapapillomavirus 1</taxon>
    </lineage>
</organism>
<dbReference type="GO" id="GO:0006351">
    <property type="term" value="P:DNA-templated transcription"/>
    <property type="evidence" value="ECO:0007669"/>
    <property type="project" value="UniProtKB-UniRule"/>
</dbReference>
<accession>W8EC70</accession>
<evidence type="ECO:0000256" key="3">
    <source>
        <dbReference type="ARBA" id="ARBA00022491"/>
    </source>
</evidence>
<dbReference type="SUPFAM" id="SSF51332">
    <property type="entry name" value="E2 regulatory, transactivation domain"/>
    <property type="match status" value="1"/>
</dbReference>
<feature type="domain" description="Papillomavirus E2 N-terminal" evidence="14">
    <location>
        <begin position="1"/>
        <end position="196"/>
    </location>
</feature>
<dbReference type="Pfam" id="PF00508">
    <property type="entry name" value="PPV_E2_N"/>
    <property type="match status" value="1"/>
</dbReference>
<protein>
    <recommendedName>
        <fullName evidence="12">Regulatory protein E2</fullName>
    </recommendedName>
</protein>
<evidence type="ECO:0000256" key="11">
    <source>
        <dbReference type="ARBA" id="ARBA00023163"/>
    </source>
</evidence>
<keyword evidence="7 12" id="KW-0235">DNA replication</keyword>
<evidence type="ECO:0000313" key="16">
    <source>
        <dbReference type="EMBL" id="AHJ81405.1"/>
    </source>
</evidence>